<dbReference type="InterPro" id="IPR001229">
    <property type="entry name" value="Jacalin-like_lectin_dom"/>
</dbReference>
<dbReference type="InterPro" id="IPR036404">
    <property type="entry name" value="Jacalin-like_lectin_dom_sf"/>
</dbReference>
<dbReference type="EMBL" id="JAGYWB010000009">
    <property type="protein sequence ID" value="KAI0510319.1"/>
    <property type="molecule type" value="Genomic_DNA"/>
</dbReference>
<evidence type="ECO:0000313" key="4">
    <source>
        <dbReference type="EMBL" id="KAI0510319.1"/>
    </source>
</evidence>
<dbReference type="PANTHER" id="PTHR47293">
    <property type="entry name" value="JACALIN-RELATED LECTIN 3"/>
    <property type="match status" value="1"/>
</dbReference>
<evidence type="ECO:0000313" key="5">
    <source>
        <dbReference type="Proteomes" id="UP000829196"/>
    </source>
</evidence>
<proteinExistence type="predicted"/>
<dbReference type="InterPro" id="IPR008979">
    <property type="entry name" value="Galactose-bd-like_sf"/>
</dbReference>
<dbReference type="OrthoDB" id="1901752at2759"/>
<reference evidence="4" key="1">
    <citation type="journal article" date="2022" name="Front. Genet.">
        <title>Chromosome-Scale Assembly of the Dendrobium nobile Genome Provides Insights Into the Molecular Mechanism of the Biosynthesis of the Medicinal Active Ingredient of Dendrobium.</title>
        <authorList>
            <person name="Xu Q."/>
            <person name="Niu S.-C."/>
            <person name="Li K.-L."/>
            <person name="Zheng P.-J."/>
            <person name="Zhang X.-J."/>
            <person name="Jia Y."/>
            <person name="Liu Y."/>
            <person name="Niu Y.-X."/>
            <person name="Yu L.-H."/>
            <person name="Chen D.-F."/>
            <person name="Zhang G.-Q."/>
        </authorList>
    </citation>
    <scope>NUCLEOTIDE SEQUENCE</scope>
    <source>
        <tissue evidence="4">Leaf</tissue>
    </source>
</reference>
<feature type="domain" description="Jacalin-type lectin" evidence="3">
    <location>
        <begin position="154"/>
        <end position="312"/>
    </location>
</feature>
<comment type="caution">
    <text evidence="4">The sequence shown here is derived from an EMBL/GenBank/DDBJ whole genome shotgun (WGS) entry which is preliminary data.</text>
</comment>
<dbReference type="GO" id="GO:0030246">
    <property type="term" value="F:carbohydrate binding"/>
    <property type="evidence" value="ECO:0007669"/>
    <property type="project" value="UniProtKB-KW"/>
</dbReference>
<evidence type="ECO:0000259" key="3">
    <source>
        <dbReference type="PROSITE" id="PS51752"/>
    </source>
</evidence>
<organism evidence="4 5">
    <name type="scientific">Dendrobium nobile</name>
    <name type="common">Orchid</name>
    <dbReference type="NCBI Taxonomy" id="94219"/>
    <lineage>
        <taxon>Eukaryota</taxon>
        <taxon>Viridiplantae</taxon>
        <taxon>Streptophyta</taxon>
        <taxon>Embryophyta</taxon>
        <taxon>Tracheophyta</taxon>
        <taxon>Spermatophyta</taxon>
        <taxon>Magnoliopsida</taxon>
        <taxon>Liliopsida</taxon>
        <taxon>Asparagales</taxon>
        <taxon>Orchidaceae</taxon>
        <taxon>Epidendroideae</taxon>
        <taxon>Malaxideae</taxon>
        <taxon>Dendrobiinae</taxon>
        <taxon>Dendrobium</taxon>
    </lineage>
</organism>
<keyword evidence="5" id="KW-1185">Reference proteome</keyword>
<dbReference type="Gene3D" id="2.100.10.30">
    <property type="entry name" value="Jacalin-like lectin domain"/>
    <property type="match status" value="2"/>
</dbReference>
<dbReference type="Proteomes" id="UP000829196">
    <property type="component" value="Unassembled WGS sequence"/>
</dbReference>
<protein>
    <recommendedName>
        <fullName evidence="3">Jacalin-type lectin domain-containing protein</fullName>
    </recommendedName>
</protein>
<dbReference type="PROSITE" id="PS51752">
    <property type="entry name" value="JACALIN_LECTIN"/>
    <property type="match status" value="1"/>
</dbReference>
<dbReference type="GO" id="GO:0016798">
    <property type="term" value="F:hydrolase activity, acting on glycosyl bonds"/>
    <property type="evidence" value="ECO:0007669"/>
    <property type="project" value="InterPro"/>
</dbReference>
<dbReference type="SMART" id="SM00915">
    <property type="entry name" value="Jacalin"/>
    <property type="match status" value="1"/>
</dbReference>
<dbReference type="SUPFAM" id="SSF49785">
    <property type="entry name" value="Galactose-binding domain-like"/>
    <property type="match status" value="1"/>
</dbReference>
<dbReference type="InterPro" id="IPR003305">
    <property type="entry name" value="CenC_carb-bd"/>
</dbReference>
<keyword evidence="2" id="KW-0378">Hydrolase</keyword>
<keyword evidence="1" id="KW-0430">Lectin</keyword>
<name>A0A8T3BB93_DENNO</name>
<dbReference type="SUPFAM" id="SSF51101">
    <property type="entry name" value="Mannose-binding lectins"/>
    <property type="match status" value="2"/>
</dbReference>
<evidence type="ECO:0000256" key="2">
    <source>
        <dbReference type="ARBA" id="ARBA00022801"/>
    </source>
</evidence>
<sequence length="433" mass="48830">MEGETISVEPWGSDEGGTPFCHKSDGKLQKVALIYEGGFTSLCVKYSTSSTTECMNSNQLIKNEQEIVFEGPTNSNIIKNADFSRGIEYWRRNWDPCQAEVFSSTGGVGCHCNYAIVTRRREFWHSIEQDIIQEVYVGAIYDVSAHVSVKGGDGKKFQMTATVRIDNFDSTTFFLHVGSVYVTNLRWEKLKCSFSLNTVAKRVAFYLEGPCSSVDLLIRHVSISPVSRKFVIKLQNPDEYFTGITGNSRKLQEGLSEVISCLTFMSNLRTYGPYGTEQGTFFSFKTTDGEINGFHGTSENCYLKSIGFHVKPFGSTKPLVFEERSLLVSSSNKSSFDMKKELMFPTSVWHLDPGPWGGVNGKPFDDGFNDRITQILLTKTTDFLSSIMIKYDCLGELIWSSRRGCFGTDHIVHRIKFDDPEETWNRFQDIGLP</sequence>
<dbReference type="AlphaFoldDB" id="A0A8T3BB93"/>
<dbReference type="Pfam" id="PF02018">
    <property type="entry name" value="CBM_4_9"/>
    <property type="match status" value="1"/>
</dbReference>
<evidence type="ECO:0000256" key="1">
    <source>
        <dbReference type="ARBA" id="ARBA00022734"/>
    </source>
</evidence>
<gene>
    <name evidence="4" type="ORF">KFK09_010920</name>
</gene>
<dbReference type="Gene3D" id="2.60.120.260">
    <property type="entry name" value="Galactose-binding domain-like"/>
    <property type="match status" value="1"/>
</dbReference>
<accession>A0A8T3BB93</accession>
<dbReference type="Pfam" id="PF01419">
    <property type="entry name" value="Jacalin"/>
    <property type="match status" value="2"/>
</dbReference>
<dbReference type="PANTHER" id="PTHR47293:SF15">
    <property type="entry name" value="JACALIN-RELATED LECTIN 19"/>
    <property type="match status" value="1"/>
</dbReference>